<name>A0ABR4R4Q6_9BORD</name>
<dbReference type="GO" id="GO:0016787">
    <property type="term" value="F:hydrolase activity"/>
    <property type="evidence" value="ECO:0007669"/>
    <property type="project" value="UniProtKB-KW"/>
</dbReference>
<evidence type="ECO:0000313" key="5">
    <source>
        <dbReference type="Proteomes" id="UP000025748"/>
    </source>
</evidence>
<keyword evidence="2" id="KW-0732">Signal</keyword>
<dbReference type="PANTHER" id="PTHR48081">
    <property type="entry name" value="AB HYDROLASE SUPERFAMILY PROTEIN C4A8.06C"/>
    <property type="match status" value="1"/>
</dbReference>
<dbReference type="Gene3D" id="3.40.50.1820">
    <property type="entry name" value="alpha/beta hydrolase"/>
    <property type="match status" value="1"/>
</dbReference>
<evidence type="ECO:0000256" key="1">
    <source>
        <dbReference type="ARBA" id="ARBA00022801"/>
    </source>
</evidence>
<accession>A0ABR4R4Q6</accession>
<dbReference type="Pfam" id="PF20434">
    <property type="entry name" value="BD-FAE"/>
    <property type="match status" value="1"/>
</dbReference>
<proteinExistence type="predicted"/>
<feature type="chain" id="PRO_5046776543" evidence="2">
    <location>
        <begin position="37"/>
        <end position="335"/>
    </location>
</feature>
<feature type="domain" description="BD-FAE-like" evidence="3">
    <location>
        <begin position="113"/>
        <end position="216"/>
    </location>
</feature>
<dbReference type="PROSITE" id="PS51318">
    <property type="entry name" value="TAT"/>
    <property type="match status" value="1"/>
</dbReference>
<gene>
    <name evidence="4" type="ORF">L544_3431</name>
</gene>
<dbReference type="PANTHER" id="PTHR48081:SF33">
    <property type="entry name" value="KYNURENINE FORMAMIDASE"/>
    <property type="match status" value="1"/>
</dbReference>
<evidence type="ECO:0000256" key="2">
    <source>
        <dbReference type="SAM" id="SignalP"/>
    </source>
</evidence>
<organism evidence="4 5">
    <name type="scientific">Bordetella hinzii OH87 BAL007II</name>
    <dbReference type="NCBI Taxonomy" id="1331262"/>
    <lineage>
        <taxon>Bacteria</taxon>
        <taxon>Pseudomonadati</taxon>
        <taxon>Pseudomonadota</taxon>
        <taxon>Betaproteobacteria</taxon>
        <taxon>Burkholderiales</taxon>
        <taxon>Alcaligenaceae</taxon>
        <taxon>Bordetella</taxon>
    </lineage>
</organism>
<sequence>MHNTKGIHMKNSLTGSGPARRTFLAAGAALAGAALAGPLRANPPAVKGKAVWRDMDQAALDKAYDQAAWAPNIETLIARCETNTEVARRRIGAPRKIAYGPGAYETLELTAAKPQGAPVHIFVHGGAWRGSSAAQWGFMAENFVAHGMHYVAPDFINVLQAGGSLVPMAQQVKQSIAWVYRNAKSFGGDPQRIYLSAHSSGAHLAGVALTTDWEAEFGLPGNIVKGAVLVSGLYDLKPVRLSSRSSYVAFDDAVEEALSPQRHLKRLQTPLVLVHGMLETPEFIRQTRDFGAAVARAGHAVEVISGPEYNHIEIVETLGNPFGLAGHAALKQALG</sequence>
<evidence type="ECO:0000259" key="3">
    <source>
        <dbReference type="Pfam" id="PF20434"/>
    </source>
</evidence>
<dbReference type="InterPro" id="IPR050300">
    <property type="entry name" value="GDXG_lipolytic_enzyme"/>
</dbReference>
<dbReference type="EMBL" id="JHEM01000002">
    <property type="protein sequence ID" value="KCB25918.1"/>
    <property type="molecule type" value="Genomic_DNA"/>
</dbReference>
<reference evidence="4 5" key="1">
    <citation type="submission" date="2014-03" db="EMBL/GenBank/DDBJ databases">
        <title>Genome sequence of Bordetella hinzii.</title>
        <authorList>
            <person name="Register K."/>
            <person name="Harvill E."/>
            <person name="Goodfield L.L."/>
            <person name="Ivanov Y.V."/>
            <person name="Meyer J.A."/>
            <person name="Muse S.J."/>
            <person name="Jacobs N."/>
            <person name="Bendor L."/>
            <person name="Smallridge W.E."/>
            <person name="Brinkac L.M."/>
            <person name="Sanka R."/>
            <person name="Kim M."/>
            <person name="Losada L."/>
        </authorList>
    </citation>
    <scope>NUCLEOTIDE SEQUENCE [LARGE SCALE GENOMIC DNA]</scope>
    <source>
        <strain evidence="4 5">OH87 BAL007II</strain>
    </source>
</reference>
<keyword evidence="5" id="KW-1185">Reference proteome</keyword>
<dbReference type="InterPro" id="IPR029058">
    <property type="entry name" value="AB_hydrolase_fold"/>
</dbReference>
<dbReference type="InterPro" id="IPR006311">
    <property type="entry name" value="TAT_signal"/>
</dbReference>
<keyword evidence="1 4" id="KW-0378">Hydrolase</keyword>
<dbReference type="InterPro" id="IPR049492">
    <property type="entry name" value="BD-FAE-like_dom"/>
</dbReference>
<comment type="caution">
    <text evidence="4">The sequence shown here is derived from an EMBL/GenBank/DDBJ whole genome shotgun (WGS) entry which is preliminary data.</text>
</comment>
<feature type="signal peptide" evidence="2">
    <location>
        <begin position="1"/>
        <end position="36"/>
    </location>
</feature>
<evidence type="ECO:0000313" key="4">
    <source>
        <dbReference type="EMBL" id="KCB25918.1"/>
    </source>
</evidence>
<protein>
    <submittedName>
        <fullName evidence="4">Alpha/beta hydrolase family protein</fullName>
    </submittedName>
</protein>
<dbReference type="SUPFAM" id="SSF53474">
    <property type="entry name" value="alpha/beta-Hydrolases"/>
    <property type="match status" value="1"/>
</dbReference>
<dbReference type="Proteomes" id="UP000025748">
    <property type="component" value="Unassembled WGS sequence"/>
</dbReference>